<organism evidence="2 3">
    <name type="scientific">Caviid herpesvirus 2 str. CIDMTR</name>
    <dbReference type="NCBI Taxonomy" id="1415526"/>
    <lineage>
        <taxon>Viruses</taxon>
        <taxon>Duplodnaviria</taxon>
        <taxon>Heunggongvirae</taxon>
        <taxon>Peploviricota</taxon>
        <taxon>Herviviricetes</taxon>
        <taxon>Herpesvirales</taxon>
        <taxon>Orthoherpesviridae</taxon>
        <taxon>Betaherpesvirinae</taxon>
        <taxon>Quwivirus</taxon>
        <taxon>Quwivirus caviidbeta2</taxon>
    </lineage>
</organism>
<evidence type="ECO:0000256" key="1">
    <source>
        <dbReference type="SAM" id="Phobius"/>
    </source>
</evidence>
<keyword evidence="1" id="KW-1133">Transmembrane helix</keyword>
<sequence length="307" mass="34780">MGWTGSMLLCMVLTRMSLARSTRTANEFVCSYTACFNDRYTGGSLYGCTAMCKKDGTTVYHGICDNADVMFDGLYNMEGITSQVSSVLRVAVKYYVSGYIVKPLLAMHEKESTIDRHEIHGTLECRRSNDVLVTGQLSVEGEDVFGKYSFSWNATHNTKNHTDSPWMGSNRQDSLLQKMNVRTSYDAAFMTFLCIRVLNYDVVNTVMIKKDYPGTCKKQKLLSEWKNLWNDWNKYDEIGAGTEKPSYIIDVDESDVTAKADQRTTGVVVLSSGVAMFLFMITVFVVKCRHHFSRDMKSSRGSFMHYV</sequence>
<dbReference type="Proteomes" id="UP000163196">
    <property type="component" value="Genome"/>
</dbReference>
<name>U6H6B9_9BETA</name>
<proteinExistence type="predicted"/>
<protein>
    <submittedName>
        <fullName evidence="2">GP37</fullName>
    </submittedName>
</protein>
<reference evidence="2 3" key="2">
    <citation type="submission" date="2013-11" db="EMBL/GenBank/DDBJ databases">
        <title>Genome sequence of a novel, newly isolated strain of guinea pig cytomegalovirus: CIDMTR strain.</title>
        <authorList>
            <person name="Schleiss M.R."/>
            <person name="Hernandez-Alvarado N."/>
            <person name="Ramaraj T."/>
            <person name="Crow J.A."/>
        </authorList>
    </citation>
    <scope>NUCLEOTIDE SEQUENCE [LARGE SCALE GENOMIC DNA]</scope>
    <source>
        <strain evidence="2">CIDMTR</strain>
    </source>
</reference>
<keyword evidence="1" id="KW-0812">Transmembrane</keyword>
<reference evidence="2 3" key="1">
    <citation type="submission" date="2013-09" db="EMBL/GenBank/DDBJ databases">
        <authorList>
            <person name="Sundararajan A."/>
        </authorList>
    </citation>
    <scope>NUCLEOTIDE SEQUENCE [LARGE SCALE GENOMIC DNA]</scope>
    <source>
        <strain evidence="2">CIDMTR</strain>
    </source>
</reference>
<accession>U6H6B9</accession>
<dbReference type="EMBL" id="HG531783">
    <property type="protein sequence ID" value="CDI95380.1"/>
    <property type="molecule type" value="Genomic_DNA"/>
</dbReference>
<keyword evidence="1" id="KW-0472">Membrane</keyword>
<evidence type="ECO:0000313" key="3">
    <source>
        <dbReference type="Proteomes" id="UP000163196"/>
    </source>
</evidence>
<feature type="transmembrane region" description="Helical" evidence="1">
    <location>
        <begin position="267"/>
        <end position="286"/>
    </location>
</feature>
<evidence type="ECO:0000313" key="2">
    <source>
        <dbReference type="EMBL" id="CDI95380.1"/>
    </source>
</evidence>